<proteinExistence type="predicted"/>
<dbReference type="EMBL" id="MHIG01000003">
    <property type="protein sequence ID" value="OGY48175.1"/>
    <property type="molecule type" value="Genomic_DNA"/>
</dbReference>
<dbReference type="Proteomes" id="UP000178385">
    <property type="component" value="Unassembled WGS sequence"/>
</dbReference>
<protein>
    <recommendedName>
        <fullName evidence="1">Glycosyltransferase 2-like domain-containing protein</fullName>
    </recommendedName>
</protein>
<feature type="domain" description="Glycosyltransferase 2-like" evidence="1">
    <location>
        <begin position="5"/>
        <end position="188"/>
    </location>
</feature>
<dbReference type="InterPro" id="IPR001173">
    <property type="entry name" value="Glyco_trans_2-like"/>
</dbReference>
<evidence type="ECO:0000259" key="1">
    <source>
        <dbReference type="Pfam" id="PF00535"/>
    </source>
</evidence>
<comment type="caution">
    <text evidence="2">The sequence shown here is derived from an EMBL/GenBank/DDBJ whole genome shotgun (WGS) entry which is preliminary data.</text>
</comment>
<dbReference type="InterPro" id="IPR029044">
    <property type="entry name" value="Nucleotide-diphossugar_trans"/>
</dbReference>
<dbReference type="CDD" id="cd04186">
    <property type="entry name" value="GT_2_like_c"/>
    <property type="match status" value="1"/>
</dbReference>
<dbReference type="AlphaFoldDB" id="A0A1G1Y744"/>
<reference evidence="2 3" key="1">
    <citation type="journal article" date="2016" name="Nat. Commun.">
        <title>Thousands of microbial genomes shed light on interconnected biogeochemical processes in an aquifer system.</title>
        <authorList>
            <person name="Anantharaman K."/>
            <person name="Brown C.T."/>
            <person name="Hug L.A."/>
            <person name="Sharon I."/>
            <person name="Castelle C.J."/>
            <person name="Probst A.J."/>
            <person name="Thomas B.C."/>
            <person name="Singh A."/>
            <person name="Wilkins M.J."/>
            <person name="Karaoz U."/>
            <person name="Brodie E.L."/>
            <person name="Williams K.H."/>
            <person name="Hubbard S.S."/>
            <person name="Banfield J.F."/>
        </authorList>
    </citation>
    <scope>NUCLEOTIDE SEQUENCE [LARGE SCALE GENOMIC DNA]</scope>
</reference>
<dbReference type="Pfam" id="PF00535">
    <property type="entry name" value="Glycos_transf_2"/>
    <property type="match status" value="1"/>
</dbReference>
<accession>A0A1G1Y744</accession>
<organism evidence="2 3">
    <name type="scientific">Candidatus Buchananbacteria bacterium RIFCSPHIGHO2_01_FULL_47_11b</name>
    <dbReference type="NCBI Taxonomy" id="1797537"/>
    <lineage>
        <taxon>Bacteria</taxon>
        <taxon>Candidatus Buchananiibacteriota</taxon>
    </lineage>
</organism>
<evidence type="ECO:0000313" key="2">
    <source>
        <dbReference type="EMBL" id="OGY48175.1"/>
    </source>
</evidence>
<sequence>MIQISIVIVSWNVSELLDACLRSIEKFASKISLEVIVVDNNSSDKTVEMVRRDHPTVTVLANSTNRGFAVANNQGIIESHGELVLLLNPDTELRSGVLETMLNFFQTHPKAGVAGCRHRNTDLTLQHSVRRFPTLPALLLIFSKIAKLAPHLPALEHYFALDFDYKKTQLVDQVAGSFFIIRRAVLDQVGLLDENFFIWFEEVDFCRRVSAADWEVWFVTEGEIIHHGGMSFKQQLTLKKQIQFLRSAAYYFRKHGI</sequence>
<gene>
    <name evidence="2" type="ORF">A2840_02330</name>
</gene>
<dbReference type="PANTHER" id="PTHR43179">
    <property type="entry name" value="RHAMNOSYLTRANSFERASE WBBL"/>
    <property type="match status" value="1"/>
</dbReference>
<dbReference type="Gene3D" id="3.90.550.10">
    <property type="entry name" value="Spore Coat Polysaccharide Biosynthesis Protein SpsA, Chain A"/>
    <property type="match status" value="1"/>
</dbReference>
<evidence type="ECO:0000313" key="3">
    <source>
        <dbReference type="Proteomes" id="UP000178385"/>
    </source>
</evidence>
<dbReference type="SUPFAM" id="SSF53448">
    <property type="entry name" value="Nucleotide-diphospho-sugar transferases"/>
    <property type="match status" value="1"/>
</dbReference>
<dbReference type="PANTHER" id="PTHR43179:SF7">
    <property type="entry name" value="RHAMNOSYLTRANSFERASE WBBL"/>
    <property type="match status" value="1"/>
</dbReference>
<name>A0A1G1Y744_9BACT</name>